<name>A0A7C8I1X4_9PLEO</name>
<dbReference type="EMBL" id="JAADJZ010000018">
    <property type="protein sequence ID" value="KAF2868688.1"/>
    <property type="molecule type" value="Genomic_DNA"/>
</dbReference>
<protein>
    <submittedName>
        <fullName evidence="1">Uncharacterized protein</fullName>
    </submittedName>
</protein>
<dbReference type="AlphaFoldDB" id="A0A7C8I1X4"/>
<organism evidence="1 2">
    <name type="scientific">Massariosphaeria phaeospora</name>
    <dbReference type="NCBI Taxonomy" id="100035"/>
    <lineage>
        <taxon>Eukaryota</taxon>
        <taxon>Fungi</taxon>
        <taxon>Dikarya</taxon>
        <taxon>Ascomycota</taxon>
        <taxon>Pezizomycotina</taxon>
        <taxon>Dothideomycetes</taxon>
        <taxon>Pleosporomycetidae</taxon>
        <taxon>Pleosporales</taxon>
        <taxon>Pleosporales incertae sedis</taxon>
        <taxon>Massariosphaeria</taxon>
    </lineage>
</organism>
<sequence length="160" mass="18084">MRSADLQLSSYSSRNSVRLCQNASRHQGLNVSSGDVVQRTDSTLDWSYSAVRVCYSRMPLRPHSYHSVPMYTGTRTLLATAVFKPKPCILYRNSLPERPRVSPRHCDSPLAHFGFPSCLSCHARCLPPFLMRRCCVTPAARVIPRFPSPYQWFSTTAPCC</sequence>
<evidence type="ECO:0000313" key="1">
    <source>
        <dbReference type="EMBL" id="KAF2868688.1"/>
    </source>
</evidence>
<proteinExistence type="predicted"/>
<evidence type="ECO:0000313" key="2">
    <source>
        <dbReference type="Proteomes" id="UP000481861"/>
    </source>
</evidence>
<accession>A0A7C8I1X4</accession>
<comment type="caution">
    <text evidence="1">The sequence shown here is derived from an EMBL/GenBank/DDBJ whole genome shotgun (WGS) entry which is preliminary data.</text>
</comment>
<gene>
    <name evidence="1" type="ORF">BDV95DRAFT_119474</name>
</gene>
<reference evidence="1 2" key="1">
    <citation type="submission" date="2020-01" db="EMBL/GenBank/DDBJ databases">
        <authorList>
            <consortium name="DOE Joint Genome Institute"/>
            <person name="Haridas S."/>
            <person name="Albert R."/>
            <person name="Binder M."/>
            <person name="Bloem J."/>
            <person name="Labutti K."/>
            <person name="Salamov A."/>
            <person name="Andreopoulos B."/>
            <person name="Baker S.E."/>
            <person name="Barry K."/>
            <person name="Bills G."/>
            <person name="Bluhm B.H."/>
            <person name="Cannon C."/>
            <person name="Castanera R."/>
            <person name="Culley D.E."/>
            <person name="Daum C."/>
            <person name="Ezra D."/>
            <person name="Gonzalez J.B."/>
            <person name="Henrissat B."/>
            <person name="Kuo A."/>
            <person name="Liang C."/>
            <person name="Lipzen A."/>
            <person name="Lutzoni F."/>
            <person name="Magnuson J."/>
            <person name="Mondo S."/>
            <person name="Nolan M."/>
            <person name="Ohm R."/>
            <person name="Pangilinan J."/>
            <person name="Park H.-J.H."/>
            <person name="Ramirez L."/>
            <person name="Alfaro M."/>
            <person name="Sun H."/>
            <person name="Tritt A."/>
            <person name="Yoshinaga Y."/>
            <person name="Zwiers L.-H.L."/>
            <person name="Turgeon B.G."/>
            <person name="Goodwin S.B."/>
            <person name="Spatafora J.W."/>
            <person name="Crous P.W."/>
            <person name="Grigoriev I.V."/>
        </authorList>
    </citation>
    <scope>NUCLEOTIDE SEQUENCE [LARGE SCALE GENOMIC DNA]</scope>
    <source>
        <strain evidence="1 2">CBS 611.86</strain>
    </source>
</reference>
<dbReference type="Proteomes" id="UP000481861">
    <property type="component" value="Unassembled WGS sequence"/>
</dbReference>
<keyword evidence="2" id="KW-1185">Reference proteome</keyword>